<dbReference type="AlphaFoldDB" id="A0A545T6A6"/>
<reference evidence="1 2" key="1">
    <citation type="submission" date="2019-06" db="EMBL/GenBank/DDBJ databases">
        <title>Draft genome of Aliikangiella marina GYP-15.</title>
        <authorList>
            <person name="Wang G."/>
        </authorList>
    </citation>
    <scope>NUCLEOTIDE SEQUENCE [LARGE SCALE GENOMIC DNA]</scope>
    <source>
        <strain evidence="1 2">GYP-15</strain>
    </source>
</reference>
<proteinExistence type="predicted"/>
<organism evidence="1 2">
    <name type="scientific">Aliikangiella marina</name>
    <dbReference type="NCBI Taxonomy" id="1712262"/>
    <lineage>
        <taxon>Bacteria</taxon>
        <taxon>Pseudomonadati</taxon>
        <taxon>Pseudomonadota</taxon>
        <taxon>Gammaproteobacteria</taxon>
        <taxon>Oceanospirillales</taxon>
        <taxon>Pleioneaceae</taxon>
        <taxon>Aliikangiella</taxon>
    </lineage>
</organism>
<comment type="caution">
    <text evidence="1">The sequence shown here is derived from an EMBL/GenBank/DDBJ whole genome shotgun (WGS) entry which is preliminary data.</text>
</comment>
<gene>
    <name evidence="1" type="ORF">FLL45_14870</name>
</gene>
<dbReference type="OrthoDB" id="4241492at2"/>
<evidence type="ECO:0000313" key="2">
    <source>
        <dbReference type="Proteomes" id="UP000317839"/>
    </source>
</evidence>
<dbReference type="Gene3D" id="2.60.40.10">
    <property type="entry name" value="Immunoglobulins"/>
    <property type="match status" value="1"/>
</dbReference>
<dbReference type="Pfam" id="PF22352">
    <property type="entry name" value="K319L-like_PKD"/>
    <property type="match status" value="1"/>
</dbReference>
<dbReference type="PROSITE" id="PS51257">
    <property type="entry name" value="PROKAR_LIPOPROTEIN"/>
    <property type="match status" value="1"/>
</dbReference>
<dbReference type="InterPro" id="IPR013783">
    <property type="entry name" value="Ig-like_fold"/>
</dbReference>
<evidence type="ECO:0008006" key="3">
    <source>
        <dbReference type="Google" id="ProtNLM"/>
    </source>
</evidence>
<dbReference type="EMBL" id="VIKR01000004">
    <property type="protein sequence ID" value="TQV72754.1"/>
    <property type="molecule type" value="Genomic_DNA"/>
</dbReference>
<accession>A0A545T6A6</accession>
<dbReference type="Proteomes" id="UP000317839">
    <property type="component" value="Unassembled WGS sequence"/>
</dbReference>
<evidence type="ECO:0000313" key="1">
    <source>
        <dbReference type="EMBL" id="TQV72754.1"/>
    </source>
</evidence>
<protein>
    <recommendedName>
        <fullName evidence="3">Cytochrome c domain-containing protein</fullName>
    </recommendedName>
</protein>
<keyword evidence="2" id="KW-1185">Reference proteome</keyword>
<dbReference type="RefSeq" id="WP_142942864.1">
    <property type="nucleotide sequence ID" value="NZ_VIKR01000004.1"/>
</dbReference>
<name>A0A545T6A6_9GAMM</name>
<sequence length="1204" mass="129043">MKTFFDKTIHQSALMSAFLIGVLGCGSVGDSDVGEQADLPPIAVGIAVGLGADNSAREGTEVILTAKDSDGQDTPIFEFNWSASSTNPSDVQLRELTANAVSFTAPKVVTATDYRFDLVVIDADGGQATDSVTITVVPARDLNRFLAFDSLSTTSLDSYQIAALPLANQTVDAANAEFSISVNAVVHYPDRNAICTVDGYDSSGEVCLTYLNNNSRALTQLDQQVVANWRTDDAGNALESRVTLDLPQLIIDQFNQDLLDDNASRDDLLDLWKADDIEIELTFDLTTSLVAELSVLGPNDGSRVNLGDNSAPPITSALAPITVTAEAIRNSGRGRVESKATAEAYYAAIDPTNSADTLNKWLVSAGFAEDNGDGTITVLSNAINGVDSEESEFAHAVYTNNYDLGFGRDMYVRVDEAGNVYSYVVNYPTLEAALKKLNPLATVVMEYSPPAQGSATDEKFVKFYTYIPNEEGDQVRVTDFNFDGRGQKYMPGVCAACHGGEPKAIDVNDPGYVGNINATFLPWDLDSFLYSDTDPAIVNLDEVENDTANLVYNRASQEEQFRKLNQAVYHTYVDSANPRFDNAIDLIGGSDGNPGWYSDATCSEGSNTVACISGAFNGDYVPTAWAAHSDLYSNVVAQHCRMCHVGREGTEDDPNFLQMATPDDLLSAENRPKTIDLVFNRGVMPMARLTMDRFWTGTDDNPNPTDILWTDLGQMSETPTPGAPLPEITSQPIELYAVERSLNEQSYLLTKLGRHIEIDASESLFTESFEWTLLDSTTVPGFESCLNDPQALVASGDRAVLTPTIANADDQFYCVQMTASNDLASVASNILFVSVVDNRQPQILFASDCRDQDLCLSVSELNADPASSILSISAVSDPNTLDFTDPDCELDPNKVCVNVDTFFQIVDQDVADGLDPPSIITFELSSLLTAGTLTPSNFTLQELLLGNVIRYQATIDEVGANALTESLEFDVYDNGVLVSGLSINSAEININPVSDNSPVFGAVDNATVNFGAVFNSSNFDVTDADEDILTLTNVPTSLGDLATSEVSSNADVTTYNYTFTAKTAAEVAGAGSICTSAEVFNGGNTGSFQLLADDGSDSVDVPVTRNVSVTLTPSLSYSDVVGPFANKSASGGTCSSCHVSGPGSPNWASDINGMRQVINLASPTDSTIFNNSSVGHTGGTYTIDFVNNAADRNLLEWIYQCSPQ</sequence>